<organism evidence="7 8">
    <name type="scientific">Orbilia brochopaga</name>
    <dbReference type="NCBI Taxonomy" id="3140254"/>
    <lineage>
        <taxon>Eukaryota</taxon>
        <taxon>Fungi</taxon>
        <taxon>Dikarya</taxon>
        <taxon>Ascomycota</taxon>
        <taxon>Pezizomycotina</taxon>
        <taxon>Orbiliomycetes</taxon>
        <taxon>Orbiliales</taxon>
        <taxon>Orbiliaceae</taxon>
        <taxon>Orbilia</taxon>
    </lineage>
</organism>
<feature type="region of interest" description="Disordered" evidence="6">
    <location>
        <begin position="1"/>
        <end position="82"/>
    </location>
</feature>
<keyword evidence="8" id="KW-1185">Reference proteome</keyword>
<proteinExistence type="inferred from homology"/>
<evidence type="ECO:0000256" key="4">
    <source>
        <dbReference type="ARBA" id="ARBA00023242"/>
    </source>
</evidence>
<keyword evidence="3" id="KW-0804">Transcription</keyword>
<feature type="compositionally biased region" description="Polar residues" evidence="6">
    <location>
        <begin position="1"/>
        <end position="12"/>
    </location>
</feature>
<feature type="compositionally biased region" description="Low complexity" evidence="6">
    <location>
        <begin position="23"/>
        <end position="71"/>
    </location>
</feature>
<dbReference type="InterPro" id="IPR003923">
    <property type="entry name" value="TAF10"/>
</dbReference>
<dbReference type="GO" id="GO:1990841">
    <property type="term" value="F:promoter-specific chromatin binding"/>
    <property type="evidence" value="ECO:0007669"/>
    <property type="project" value="TreeGrafter"/>
</dbReference>
<dbReference type="AlphaFoldDB" id="A0AAV9UVN3"/>
<accession>A0AAV9UVN3</accession>
<dbReference type="Pfam" id="PF03540">
    <property type="entry name" value="TAF10"/>
    <property type="match status" value="1"/>
</dbReference>
<evidence type="ECO:0000256" key="2">
    <source>
        <dbReference type="ARBA" id="ARBA00023015"/>
    </source>
</evidence>
<dbReference type="GO" id="GO:0005669">
    <property type="term" value="C:transcription factor TFIID complex"/>
    <property type="evidence" value="ECO:0007669"/>
    <property type="project" value="TreeGrafter"/>
</dbReference>
<dbReference type="PRINTS" id="PR01443">
    <property type="entry name" value="TFIID30KDSUB"/>
</dbReference>
<dbReference type="GO" id="GO:0016251">
    <property type="term" value="F:RNA polymerase II general transcription initiation factor activity"/>
    <property type="evidence" value="ECO:0007669"/>
    <property type="project" value="TreeGrafter"/>
</dbReference>
<keyword evidence="2" id="KW-0805">Transcription regulation</keyword>
<keyword evidence="4" id="KW-0539">Nucleus</keyword>
<evidence type="ECO:0000256" key="3">
    <source>
        <dbReference type="ARBA" id="ARBA00023163"/>
    </source>
</evidence>
<evidence type="ECO:0000256" key="1">
    <source>
        <dbReference type="ARBA" id="ARBA00004123"/>
    </source>
</evidence>
<reference evidence="7 8" key="1">
    <citation type="submission" date="2019-10" db="EMBL/GenBank/DDBJ databases">
        <authorList>
            <person name="Palmer J.M."/>
        </authorList>
    </citation>
    <scope>NUCLEOTIDE SEQUENCE [LARGE SCALE GENOMIC DNA]</scope>
    <source>
        <strain evidence="7 8">TWF696</strain>
    </source>
</reference>
<dbReference type="EMBL" id="JAVHNQ010000004">
    <property type="protein sequence ID" value="KAK6349543.1"/>
    <property type="molecule type" value="Genomic_DNA"/>
</dbReference>
<protein>
    <submittedName>
        <fullName evidence="7">Transcription initiation factor TFIID subunit 10</fullName>
    </submittedName>
</protein>
<dbReference type="GO" id="GO:0000124">
    <property type="term" value="C:SAGA complex"/>
    <property type="evidence" value="ECO:0007669"/>
    <property type="project" value="TreeGrafter"/>
</dbReference>
<dbReference type="PANTHER" id="PTHR21242">
    <property type="entry name" value="TRANSCRIPTION INITIATION FACTOR TFIID SUBUNIT 10"/>
    <property type="match status" value="1"/>
</dbReference>
<comment type="subcellular location">
    <subcellularLocation>
        <location evidence="1">Nucleus</location>
    </subcellularLocation>
</comment>
<evidence type="ECO:0000313" key="7">
    <source>
        <dbReference type="EMBL" id="KAK6349543.1"/>
    </source>
</evidence>
<comment type="caution">
    <text evidence="7">The sequence shown here is derived from an EMBL/GenBank/DDBJ whole genome shotgun (WGS) entry which is preliminary data.</text>
</comment>
<dbReference type="GO" id="GO:0006367">
    <property type="term" value="P:transcription initiation at RNA polymerase II promoter"/>
    <property type="evidence" value="ECO:0007669"/>
    <property type="project" value="TreeGrafter"/>
</dbReference>
<evidence type="ECO:0000313" key="8">
    <source>
        <dbReference type="Proteomes" id="UP001375240"/>
    </source>
</evidence>
<evidence type="ECO:0000256" key="5">
    <source>
        <dbReference type="ARBA" id="ARBA00025730"/>
    </source>
</evidence>
<evidence type="ECO:0000256" key="6">
    <source>
        <dbReference type="SAM" id="MobiDB-lite"/>
    </source>
</evidence>
<name>A0AAV9UVN3_9PEZI</name>
<dbReference type="CDD" id="cd07982">
    <property type="entry name" value="HFD_TAF10"/>
    <property type="match status" value="1"/>
</dbReference>
<comment type="similarity">
    <text evidence="5">Belongs to the TAF10 family.</text>
</comment>
<dbReference type="PANTHER" id="PTHR21242:SF0">
    <property type="entry name" value="TRANSCRIPTION INITIATION FACTOR TFIID SUBUNIT 10"/>
    <property type="match status" value="1"/>
</dbReference>
<dbReference type="Proteomes" id="UP001375240">
    <property type="component" value="Unassembled WGS sequence"/>
</dbReference>
<gene>
    <name evidence="7" type="primary">TAF10</name>
    <name evidence="7" type="ORF">TWF696_005827</name>
</gene>
<sequence>MASTPIATSFDTNPDMEPVPAGASTTDDVDMTSATAASAAPDASMSTTVANTNSNANGVSMTAAGETGAPAPGVPDGEGRASRRERNLREFLGMMDEYAPIIPDAVTDYYLSLSGFHTNDVRIKRLLALATQKFIADIAADAYQFARIRTSSSNAGAFTAGGALPGVAGGALGGPIGGGFTGGGRRGGRMVLTMDDLGGAAAEYGVNTKRPEFYR</sequence>